<reference evidence="3" key="3">
    <citation type="submission" date="2015-06" db="UniProtKB">
        <authorList>
            <consortium name="EnsemblMetazoa"/>
        </authorList>
    </citation>
    <scope>IDENTIFICATION</scope>
</reference>
<dbReference type="EMBL" id="KB302242">
    <property type="protein sequence ID" value="ELU04488.1"/>
    <property type="molecule type" value="Genomic_DNA"/>
</dbReference>
<organism evidence="2">
    <name type="scientific">Capitella teleta</name>
    <name type="common">Polychaete worm</name>
    <dbReference type="NCBI Taxonomy" id="283909"/>
    <lineage>
        <taxon>Eukaryota</taxon>
        <taxon>Metazoa</taxon>
        <taxon>Spiralia</taxon>
        <taxon>Lophotrochozoa</taxon>
        <taxon>Annelida</taxon>
        <taxon>Polychaeta</taxon>
        <taxon>Sedentaria</taxon>
        <taxon>Scolecida</taxon>
        <taxon>Capitellidae</taxon>
        <taxon>Capitella</taxon>
    </lineage>
</organism>
<dbReference type="Pfam" id="PF21787">
    <property type="entry name" value="TNP-like_RNaseH_N"/>
    <property type="match status" value="2"/>
</dbReference>
<dbReference type="HOGENOM" id="CLU_1023937_0_0_1"/>
<dbReference type="InterPro" id="IPR048365">
    <property type="entry name" value="TNP-like_RNaseH_N"/>
</dbReference>
<accession>R7UL26</accession>
<feature type="domain" description="Transposable element P transposase-like RNase H" evidence="1">
    <location>
        <begin position="46"/>
        <end position="180"/>
    </location>
</feature>
<evidence type="ECO:0000313" key="3">
    <source>
        <dbReference type="EnsemblMetazoa" id="CapteP216401"/>
    </source>
</evidence>
<keyword evidence="4" id="KW-1185">Reference proteome</keyword>
<gene>
    <name evidence="2" type="ORF">CAPTEDRAFT_216401</name>
</gene>
<evidence type="ECO:0000259" key="1">
    <source>
        <dbReference type="Pfam" id="PF21787"/>
    </source>
</evidence>
<sequence length="272" mass="30436">MEQIDYFWLTVYLHSPAAYAIIRKSGIMKLPGETTLRAYTNAIHPTVGFNIHVIMEIKKEADKLPPNQNFVTLLHDEMSIKTGLVYDQRSGELVGFLNQPVDELPTIEEDLATHVLVFYVVGINSKLAMSLGFFPTKGVTASMLYSLLWKAVGWLEGICGLKVMISTSDKAPSNQKLVTFHGTHLIEMGFNIHVIMEIKKEADKLPPNQNFVTLLHDEMSIKTGLVYDQRSGELVGFLNQPVDELPTIEEDLATHVLVFYVVGINSNDFNIG</sequence>
<reference evidence="4" key="1">
    <citation type="submission" date="2012-12" db="EMBL/GenBank/DDBJ databases">
        <authorList>
            <person name="Hellsten U."/>
            <person name="Grimwood J."/>
            <person name="Chapman J.A."/>
            <person name="Shapiro H."/>
            <person name="Aerts A."/>
            <person name="Otillar R.P."/>
            <person name="Terry A.Y."/>
            <person name="Boore J.L."/>
            <person name="Simakov O."/>
            <person name="Marletaz F."/>
            <person name="Cho S.-J."/>
            <person name="Edsinger-Gonzales E."/>
            <person name="Havlak P."/>
            <person name="Kuo D.-H."/>
            <person name="Larsson T."/>
            <person name="Lv J."/>
            <person name="Arendt D."/>
            <person name="Savage R."/>
            <person name="Osoegawa K."/>
            <person name="de Jong P."/>
            <person name="Lindberg D.R."/>
            <person name="Seaver E.C."/>
            <person name="Weisblat D.A."/>
            <person name="Putnam N.H."/>
            <person name="Grigoriev I.V."/>
            <person name="Rokhsar D.S."/>
        </authorList>
    </citation>
    <scope>NUCLEOTIDE SEQUENCE</scope>
    <source>
        <strain evidence="4">I ESC-2004</strain>
    </source>
</reference>
<dbReference type="EMBL" id="AMQN01023932">
    <property type="status" value="NOT_ANNOTATED_CDS"/>
    <property type="molecule type" value="Genomic_DNA"/>
</dbReference>
<dbReference type="Proteomes" id="UP000014760">
    <property type="component" value="Unassembled WGS sequence"/>
</dbReference>
<dbReference type="EMBL" id="AMQN01023931">
    <property type="status" value="NOT_ANNOTATED_CDS"/>
    <property type="molecule type" value="Genomic_DNA"/>
</dbReference>
<reference evidence="2 4" key="2">
    <citation type="journal article" date="2013" name="Nature">
        <title>Insights into bilaterian evolution from three spiralian genomes.</title>
        <authorList>
            <person name="Simakov O."/>
            <person name="Marletaz F."/>
            <person name="Cho S.J."/>
            <person name="Edsinger-Gonzales E."/>
            <person name="Havlak P."/>
            <person name="Hellsten U."/>
            <person name="Kuo D.H."/>
            <person name="Larsson T."/>
            <person name="Lv J."/>
            <person name="Arendt D."/>
            <person name="Savage R."/>
            <person name="Osoegawa K."/>
            <person name="de Jong P."/>
            <person name="Grimwood J."/>
            <person name="Chapman J.A."/>
            <person name="Shapiro H."/>
            <person name="Aerts A."/>
            <person name="Otillar R.P."/>
            <person name="Terry A.Y."/>
            <person name="Boore J.L."/>
            <person name="Grigoriev I.V."/>
            <person name="Lindberg D.R."/>
            <person name="Seaver E.C."/>
            <person name="Weisblat D.A."/>
            <person name="Putnam N.H."/>
            <person name="Rokhsar D.S."/>
        </authorList>
    </citation>
    <scope>NUCLEOTIDE SEQUENCE</scope>
    <source>
        <strain evidence="2 4">I ESC-2004</strain>
    </source>
</reference>
<dbReference type="AlphaFoldDB" id="R7UL26"/>
<dbReference type="OMA" id="YATHRYI"/>
<proteinExistence type="predicted"/>
<evidence type="ECO:0000313" key="2">
    <source>
        <dbReference type="EMBL" id="ELU04488.1"/>
    </source>
</evidence>
<name>R7UL26_CAPTE</name>
<dbReference type="OrthoDB" id="6095245at2759"/>
<evidence type="ECO:0000313" key="4">
    <source>
        <dbReference type="Proteomes" id="UP000014760"/>
    </source>
</evidence>
<dbReference type="EnsemblMetazoa" id="CapteT216401">
    <property type="protein sequence ID" value="CapteP216401"/>
    <property type="gene ID" value="CapteG216401"/>
</dbReference>
<feature type="domain" description="Transposable element P transposase-like RNase H" evidence="1">
    <location>
        <begin position="187"/>
        <end position="267"/>
    </location>
</feature>
<dbReference type="EMBL" id="AMQN01023930">
    <property type="status" value="NOT_ANNOTATED_CDS"/>
    <property type="molecule type" value="Genomic_DNA"/>
</dbReference>
<protein>
    <recommendedName>
        <fullName evidence="1">Transposable element P transposase-like RNase H domain-containing protein</fullName>
    </recommendedName>
</protein>